<gene>
    <name evidence="2" type="ORF">PVC01_000100600</name>
</gene>
<reference evidence="2 3" key="1">
    <citation type="submission" date="2016-07" db="EMBL/GenBank/DDBJ databases">
        <authorList>
            <consortium name="Pathogen Informatics"/>
        </authorList>
    </citation>
    <scope>NUCLEOTIDE SEQUENCE [LARGE SCALE GENOMIC DNA]</scope>
</reference>
<dbReference type="AlphaFoldDB" id="A0A1G4E884"/>
<dbReference type="EMBL" id="FLYI01000421">
    <property type="protein sequence ID" value="SCA60681.1"/>
    <property type="molecule type" value="Genomic_DNA"/>
</dbReference>
<proteinExistence type="predicted"/>
<organism evidence="2 3">
    <name type="scientific">Plasmodium vivax</name>
    <name type="common">malaria parasite P. vivax</name>
    <dbReference type="NCBI Taxonomy" id="5855"/>
    <lineage>
        <taxon>Eukaryota</taxon>
        <taxon>Sar</taxon>
        <taxon>Alveolata</taxon>
        <taxon>Apicomplexa</taxon>
        <taxon>Aconoidasida</taxon>
        <taxon>Haemosporida</taxon>
        <taxon>Plasmodiidae</taxon>
        <taxon>Plasmodium</taxon>
        <taxon>Plasmodium (Plasmodium)</taxon>
    </lineage>
</organism>
<feature type="region of interest" description="Disordered" evidence="1">
    <location>
        <begin position="217"/>
        <end position="237"/>
    </location>
</feature>
<evidence type="ECO:0000313" key="2">
    <source>
        <dbReference type="EMBL" id="SCA60681.1"/>
    </source>
</evidence>
<protein>
    <recommendedName>
        <fullName evidence="4">VIR protein</fullName>
    </recommendedName>
</protein>
<dbReference type="VEuPathDB" id="PlasmoDB:PVP01_1274000"/>
<dbReference type="Proteomes" id="UP000305196">
    <property type="component" value="Unassembled WGS sequence"/>
</dbReference>
<dbReference type="VEuPathDB" id="PlasmoDB:PVPAM_000009500"/>
<name>A0A1G4E884_PLAVI</name>
<evidence type="ECO:0000313" key="3">
    <source>
        <dbReference type="Proteomes" id="UP000305196"/>
    </source>
</evidence>
<dbReference type="VEuPathDB" id="PlasmoDB:PVW1_000009000"/>
<accession>A0A1G4E884</accession>
<sequence length="449" mass="52229">MSQDITVESEVDDMVLTYDDYITFKEKFDPKKPISLEGVNLEDILREANITGTSRTNYYNAFNTLLKHIHRDGLFIDRDNPEACKYINYILYEEVERKKYRSYDQEAIPLFRKFLDAYGKKRGKQKRCISSIRSIKPQTYNRINALYDVYDKYKECVLFSENTIKHGCEKFENFFSSYDKYMRENESKSLEFNKILENIEQHAKDAHLLYKKGCNKYEDNPRSPRLFKPPPQPKPEIRNQVQKGQTALQSVDNIPQYTSHGITNTLQTEITNDISRSPPEHENQRRDEGNIVNIVHSANDIHPRNSRQETRVPPIREDEEETHMFSGYPKPIRNLYSPETTLYSGRYGHVEEKDISNDVETSQPSVMNTITSALKDVDPVPVVGVSGGMGVLFLLFKYTPVGTFFRGRGYRHRIPSRFDGVYPGFYPGFEGFEEGYFPNNQINIAYGPE</sequence>
<evidence type="ECO:0000256" key="1">
    <source>
        <dbReference type="SAM" id="MobiDB-lite"/>
    </source>
</evidence>
<evidence type="ECO:0008006" key="4">
    <source>
        <dbReference type="Google" id="ProtNLM"/>
    </source>
</evidence>
<dbReference type="VEuPathDB" id="PlasmoDB:PVX_103670"/>